<evidence type="ECO:0000259" key="2">
    <source>
        <dbReference type="Pfam" id="PF05699"/>
    </source>
</evidence>
<protein>
    <recommendedName>
        <fullName evidence="2">HAT C-terminal dimerisation domain-containing protein</fullName>
    </recommendedName>
</protein>
<dbReference type="Proteomes" id="UP000235388">
    <property type="component" value="Unassembled WGS sequence"/>
</dbReference>
<dbReference type="EMBL" id="PGCJ01000003">
    <property type="protein sequence ID" value="PLW58427.1"/>
    <property type="molecule type" value="Genomic_DNA"/>
</dbReference>
<name>A0A2N5W866_9BASI</name>
<dbReference type="SUPFAM" id="SSF53098">
    <property type="entry name" value="Ribonuclease H-like"/>
    <property type="match status" value="1"/>
</dbReference>
<feature type="domain" description="HAT C-terminal dimerisation" evidence="2">
    <location>
        <begin position="59"/>
        <end position="105"/>
    </location>
</feature>
<reference evidence="3 4" key="1">
    <citation type="submission" date="2017-11" db="EMBL/GenBank/DDBJ databases">
        <title>De novo assembly and phasing of dikaryotic genomes from two isolates of Puccinia coronata f. sp. avenae, the causal agent of oat crown rust.</title>
        <authorList>
            <person name="Miller M.E."/>
            <person name="Zhang Y."/>
            <person name="Omidvar V."/>
            <person name="Sperschneider J."/>
            <person name="Schwessinger B."/>
            <person name="Raley C."/>
            <person name="Palmer J.M."/>
            <person name="Garnica D."/>
            <person name="Upadhyaya N."/>
            <person name="Rathjen J."/>
            <person name="Taylor J.M."/>
            <person name="Park R.F."/>
            <person name="Dodds P.N."/>
            <person name="Hirsch C.D."/>
            <person name="Kianian S.F."/>
            <person name="Figueroa M."/>
        </authorList>
    </citation>
    <scope>NUCLEOTIDE SEQUENCE [LARGE SCALE GENOMIC DNA]</scope>
    <source>
        <strain evidence="3">12NC29</strain>
    </source>
</reference>
<dbReference type="InterPro" id="IPR012337">
    <property type="entry name" value="RNaseH-like_sf"/>
</dbReference>
<proteinExistence type="predicted"/>
<feature type="region of interest" description="Disordered" evidence="1">
    <location>
        <begin position="1"/>
        <end position="28"/>
    </location>
</feature>
<keyword evidence="4" id="KW-1185">Reference proteome</keyword>
<evidence type="ECO:0000313" key="4">
    <source>
        <dbReference type="Proteomes" id="UP000235388"/>
    </source>
</evidence>
<comment type="caution">
    <text evidence="3">The sequence shown here is derived from an EMBL/GenBank/DDBJ whole genome shotgun (WGS) entry which is preliminary data.</text>
</comment>
<dbReference type="InterPro" id="IPR008906">
    <property type="entry name" value="HATC_C_dom"/>
</dbReference>
<dbReference type="OrthoDB" id="3270175at2759"/>
<evidence type="ECO:0000313" key="3">
    <source>
        <dbReference type="EMBL" id="PLW58427.1"/>
    </source>
</evidence>
<accession>A0A2N5W866</accession>
<evidence type="ECO:0000256" key="1">
    <source>
        <dbReference type="SAM" id="MobiDB-lite"/>
    </source>
</evidence>
<sequence>MKRKRQKSPPASQEDPEVIEAPPINPPPPTTIIRIFFSSEIWDPLEKTKKLDSVEAKISQYLKEEPEQEGTSILQYWFTRCKKIPTLAKMARIFLAIPATSAASE</sequence>
<organism evidence="3 4">
    <name type="scientific">Puccinia coronata f. sp. avenae</name>
    <dbReference type="NCBI Taxonomy" id="200324"/>
    <lineage>
        <taxon>Eukaryota</taxon>
        <taxon>Fungi</taxon>
        <taxon>Dikarya</taxon>
        <taxon>Basidiomycota</taxon>
        <taxon>Pucciniomycotina</taxon>
        <taxon>Pucciniomycetes</taxon>
        <taxon>Pucciniales</taxon>
        <taxon>Pucciniaceae</taxon>
        <taxon>Puccinia</taxon>
    </lineage>
</organism>
<dbReference type="GO" id="GO:0046983">
    <property type="term" value="F:protein dimerization activity"/>
    <property type="evidence" value="ECO:0007669"/>
    <property type="project" value="InterPro"/>
</dbReference>
<dbReference type="Pfam" id="PF05699">
    <property type="entry name" value="Dimer_Tnp_hAT"/>
    <property type="match status" value="1"/>
</dbReference>
<gene>
    <name evidence="3" type="ORF">PCANC_00620</name>
</gene>
<dbReference type="AlphaFoldDB" id="A0A2N5W866"/>